<dbReference type="Gene3D" id="2.70.98.10">
    <property type="match status" value="1"/>
</dbReference>
<dbReference type="InterPro" id="IPR037481">
    <property type="entry name" value="LacX"/>
</dbReference>
<dbReference type="InterPro" id="IPR008183">
    <property type="entry name" value="Aldose_1/G6P_1-epimerase"/>
</dbReference>
<name>A0A0P0YZA5_9HYPH</name>
<dbReference type="GO" id="GO:0016853">
    <property type="term" value="F:isomerase activity"/>
    <property type="evidence" value="ECO:0007669"/>
    <property type="project" value="InterPro"/>
</dbReference>
<dbReference type="Pfam" id="PF01263">
    <property type="entry name" value="Aldose_epim"/>
    <property type="match status" value="1"/>
</dbReference>
<evidence type="ECO:0000313" key="1">
    <source>
        <dbReference type="EMBL" id="BAT26835.1"/>
    </source>
</evidence>
<dbReference type="CDD" id="cd09024">
    <property type="entry name" value="Aldose_epim_lacX"/>
    <property type="match status" value="1"/>
</dbReference>
<dbReference type="InterPro" id="IPR011013">
    <property type="entry name" value="Gal_mutarotase_sf_dom"/>
</dbReference>
<reference evidence="1" key="1">
    <citation type="journal article" date="2015" name="Proc. Natl. Acad. Sci. U.S.A.">
        <title>Bacterial clade with the ribosomal RNA operon on a small plasmid rather than the chromosome.</title>
        <authorList>
            <person name="Anda M."/>
            <person name="Ohtsubo Y."/>
            <person name="Okubo T."/>
            <person name="Sugawara M."/>
            <person name="Nagata Y."/>
            <person name="Tsuda M."/>
            <person name="Minamisawa K."/>
            <person name="Mitsui H."/>
        </authorList>
    </citation>
    <scope>NUCLEOTIDE SEQUENCE</scope>
    <source>
        <strain evidence="1">DSM 14790</strain>
    </source>
</reference>
<dbReference type="SUPFAM" id="SSF74650">
    <property type="entry name" value="Galactose mutarotase-like"/>
    <property type="match status" value="1"/>
</dbReference>
<sequence>MMETHEIAAEGVRAVIRDAGAELVSLRDAAGEELLWQGGPEWPRQAPVLFPIVGKLAGDVLRDGGKTYTVGQHGFARDCRFNWIEQSSRRCVLRLADDAVTRRVYPYPFVLELIYEVTGATLTVRTRVSNPGEEPLPCGVGAHPGFRWPLVDGVAKTDHAIHFDRQETGVALSVSDALLGAEKPLPFDCRTLPLSEALFARDALVMPDVASRSVTYAAQAPDGEIVRSITIGWEGYKDLGIWSRSGGAPFVCIEPWFSMASPIGWDGAFIDKPGILVLPPGASRDFTWRVGVDA</sequence>
<dbReference type="AlphaFoldDB" id="A0A0P0YZA5"/>
<proteinExistence type="predicted"/>
<organism evidence="1">
    <name type="scientific">Aurantimonas coralicida</name>
    <dbReference type="NCBI Taxonomy" id="182270"/>
    <lineage>
        <taxon>Bacteria</taxon>
        <taxon>Pseudomonadati</taxon>
        <taxon>Pseudomonadota</taxon>
        <taxon>Alphaproteobacteria</taxon>
        <taxon>Hyphomicrobiales</taxon>
        <taxon>Aurantimonadaceae</taxon>
        <taxon>Aurantimonas</taxon>
    </lineage>
</organism>
<dbReference type="GO" id="GO:0005975">
    <property type="term" value="P:carbohydrate metabolic process"/>
    <property type="evidence" value="ECO:0007669"/>
    <property type="project" value="InterPro"/>
</dbReference>
<dbReference type="EMBL" id="LC066374">
    <property type="protein sequence ID" value="BAT26835.1"/>
    <property type="molecule type" value="Genomic_DNA"/>
</dbReference>
<dbReference type="InterPro" id="IPR014718">
    <property type="entry name" value="GH-type_carb-bd"/>
</dbReference>
<dbReference type="RefSeq" id="WP_024350445.1">
    <property type="nucleotide sequence ID" value="NZ_BBWN01000016.1"/>
</dbReference>
<protein>
    <submittedName>
        <fullName evidence="1">Aldose 1-epimerase</fullName>
    </submittedName>
</protein>
<accession>A0A0P0YZA5</accession>
<dbReference type="GO" id="GO:0030246">
    <property type="term" value="F:carbohydrate binding"/>
    <property type="evidence" value="ECO:0007669"/>
    <property type="project" value="InterPro"/>
</dbReference>